<proteinExistence type="predicted"/>
<feature type="region of interest" description="Disordered" evidence="1">
    <location>
        <begin position="25"/>
        <end position="104"/>
    </location>
</feature>
<protein>
    <submittedName>
        <fullName evidence="2">Uncharacterized protein</fullName>
    </submittedName>
</protein>
<dbReference type="Gene3D" id="3.60.130.30">
    <property type="match status" value="1"/>
</dbReference>
<evidence type="ECO:0000256" key="1">
    <source>
        <dbReference type="SAM" id="MobiDB-lite"/>
    </source>
</evidence>
<feature type="compositionally biased region" description="Low complexity" evidence="1">
    <location>
        <begin position="39"/>
        <end position="49"/>
    </location>
</feature>
<dbReference type="Proteomes" id="UP001215280">
    <property type="component" value="Unassembled WGS sequence"/>
</dbReference>
<name>A0AAD7J7H8_9AGAR</name>
<gene>
    <name evidence="2" type="ORF">DFH07DRAFT_741523</name>
</gene>
<comment type="caution">
    <text evidence="2">The sequence shown here is derived from an EMBL/GenBank/DDBJ whole genome shotgun (WGS) entry which is preliminary data.</text>
</comment>
<dbReference type="AlphaFoldDB" id="A0AAD7J7H8"/>
<feature type="compositionally biased region" description="Basic residues" evidence="1">
    <location>
        <begin position="28"/>
        <end position="38"/>
    </location>
</feature>
<accession>A0AAD7J7H8</accession>
<feature type="compositionally biased region" description="Basic residues" evidence="1">
    <location>
        <begin position="51"/>
        <end position="66"/>
    </location>
</feature>
<evidence type="ECO:0000313" key="2">
    <source>
        <dbReference type="EMBL" id="KAJ7758847.1"/>
    </source>
</evidence>
<keyword evidence="3" id="KW-1185">Reference proteome</keyword>
<dbReference type="EMBL" id="JARJLG010000054">
    <property type="protein sequence ID" value="KAJ7758847.1"/>
    <property type="molecule type" value="Genomic_DNA"/>
</dbReference>
<organism evidence="2 3">
    <name type="scientific">Mycena maculata</name>
    <dbReference type="NCBI Taxonomy" id="230809"/>
    <lineage>
        <taxon>Eukaryota</taxon>
        <taxon>Fungi</taxon>
        <taxon>Dikarya</taxon>
        <taxon>Basidiomycota</taxon>
        <taxon>Agaricomycotina</taxon>
        <taxon>Agaricomycetes</taxon>
        <taxon>Agaricomycetidae</taxon>
        <taxon>Agaricales</taxon>
        <taxon>Marasmiineae</taxon>
        <taxon>Mycenaceae</taxon>
        <taxon>Mycena</taxon>
    </lineage>
</organism>
<sequence length="319" mass="36592">MEIYDWKGYVTVITGARPLALITAVQHPHPRPRPRKPHTTTPRRLPPKLQLARRGRRTCRTRHGGSLRRDLLRPQAPAQTDGGDSPRRGNHAADSVGASMGGGQTYPQNLHHSVSNLLIFARLFGLKCFQRLAGWTNGWWPTYSMDDTLDQLFMWDSAQKRAKHLVHNFVRGVSVFTTATFNFGPSTVTLPHIDFGNLAWGWCCITALGPFDPDFGGHLVLWDLKLIIRFPPGATIFIPSAILRHSNVKIRAHEQRYSFTQFTPAGIFRWVYNGFQTDKDIEQSQSTTDEQREQRRADRMRRWEEGVLMYRIWKHSAKK</sequence>
<evidence type="ECO:0000313" key="3">
    <source>
        <dbReference type="Proteomes" id="UP001215280"/>
    </source>
</evidence>
<reference evidence="2" key="1">
    <citation type="submission" date="2023-03" db="EMBL/GenBank/DDBJ databases">
        <title>Massive genome expansion in bonnet fungi (Mycena s.s.) driven by repeated elements and novel gene families across ecological guilds.</title>
        <authorList>
            <consortium name="Lawrence Berkeley National Laboratory"/>
            <person name="Harder C.B."/>
            <person name="Miyauchi S."/>
            <person name="Viragh M."/>
            <person name="Kuo A."/>
            <person name="Thoen E."/>
            <person name="Andreopoulos B."/>
            <person name="Lu D."/>
            <person name="Skrede I."/>
            <person name="Drula E."/>
            <person name="Henrissat B."/>
            <person name="Morin E."/>
            <person name="Kohler A."/>
            <person name="Barry K."/>
            <person name="LaButti K."/>
            <person name="Morin E."/>
            <person name="Salamov A."/>
            <person name="Lipzen A."/>
            <person name="Mereny Z."/>
            <person name="Hegedus B."/>
            <person name="Baldrian P."/>
            <person name="Stursova M."/>
            <person name="Weitz H."/>
            <person name="Taylor A."/>
            <person name="Grigoriev I.V."/>
            <person name="Nagy L.G."/>
            <person name="Martin F."/>
            <person name="Kauserud H."/>
        </authorList>
    </citation>
    <scope>NUCLEOTIDE SEQUENCE</scope>
    <source>
        <strain evidence="2">CBHHK188m</strain>
    </source>
</reference>